<organism evidence="2 3">
    <name type="scientific">Criibacterium bergeronii</name>
    <dbReference type="NCBI Taxonomy" id="1871336"/>
    <lineage>
        <taxon>Bacteria</taxon>
        <taxon>Bacillati</taxon>
        <taxon>Bacillota</taxon>
        <taxon>Clostridia</taxon>
        <taxon>Peptostreptococcales</taxon>
        <taxon>Filifactoraceae</taxon>
        <taxon>Criibacterium</taxon>
    </lineage>
</organism>
<gene>
    <name evidence="2" type="ORF">FL857_10935</name>
</gene>
<comment type="caution">
    <text evidence="2">The sequence shown here is derived from an EMBL/GenBank/DDBJ whole genome shotgun (WGS) entry which is preliminary data.</text>
</comment>
<evidence type="ECO:0000256" key="1">
    <source>
        <dbReference type="SAM" id="Phobius"/>
    </source>
</evidence>
<keyword evidence="1" id="KW-1133">Transmembrane helix</keyword>
<reference evidence="2 3" key="1">
    <citation type="submission" date="2019-07" db="EMBL/GenBank/DDBJ databases">
        <title>Criibacterium bergeronii gen. nov., sp. nov. isolated from human clinical samples.</title>
        <authorList>
            <person name="Maheux A.F."/>
            <person name="Boudreau D.K."/>
            <person name="Berube E."/>
            <person name="Brodeur S."/>
            <person name="Bernard K.A."/>
            <person name="Abed J.Y."/>
            <person name="Ducrey E."/>
            <person name="Guay E.F."/>
            <person name="Raymond F."/>
            <person name="Corbeil J."/>
            <person name="Domingo M.-C."/>
            <person name="Roy P.H."/>
            <person name="Boissinot M."/>
            <person name="Tocheva E.I."/>
            <person name="Omar R.F."/>
        </authorList>
    </citation>
    <scope>NUCLEOTIDE SEQUENCE [LARGE SCALE GENOMIC DNA]</scope>
    <source>
        <strain evidence="2 3">CCRI-24246</strain>
    </source>
</reference>
<protein>
    <submittedName>
        <fullName evidence="2">Uncharacterized protein</fullName>
    </submittedName>
</protein>
<proteinExistence type="predicted"/>
<accession>A0A552UWV1</accession>
<keyword evidence="1" id="KW-0472">Membrane</keyword>
<dbReference type="AlphaFoldDB" id="A0A552UWV1"/>
<sequence>MKKLSFKNITLILVKIILILVKIIIILIFLSILWALYGMTMYKGDFYRPYGDRTLGIELYGKYAKNIPANYVELRENDDELFRQLNKDTKSIRENIDKVDLTGYSLSFRTEQDIVSYYKENDERLRLIINPIIKKNILDVYIDYNAQIRDGVYSEGILEEETLYENYFPEPIITLNFAYHNFLKSNKEYSFDINELCYTKDGELVGESGEWFIDGVDIKTRDEYAKKYLNLVQELLGVEQTEIKYSEPYPPYITEDMIQKN</sequence>
<dbReference type="EMBL" id="VJXW01000024">
    <property type="protein sequence ID" value="TRW22686.1"/>
    <property type="molecule type" value="Genomic_DNA"/>
</dbReference>
<keyword evidence="1" id="KW-0812">Transmembrane</keyword>
<feature type="transmembrane region" description="Helical" evidence="1">
    <location>
        <begin position="12"/>
        <end position="37"/>
    </location>
</feature>
<evidence type="ECO:0000313" key="3">
    <source>
        <dbReference type="Proteomes" id="UP000319424"/>
    </source>
</evidence>
<dbReference type="Proteomes" id="UP000319424">
    <property type="component" value="Unassembled WGS sequence"/>
</dbReference>
<evidence type="ECO:0000313" key="2">
    <source>
        <dbReference type="EMBL" id="TRW22686.1"/>
    </source>
</evidence>
<dbReference type="RefSeq" id="WP_144398836.1">
    <property type="nucleotide sequence ID" value="NZ_VJXW01000024.1"/>
</dbReference>
<name>A0A552UWV1_9FIRM</name>